<sequence length="138" mass="16058">MLFITSLITSTLAPSSYLHFAAPLSPFAKTKQHDCSQNKPVRRKHHNPSFPRPRARWAKKANVPLHFTPLQRRDAMTARCYRLDAHGNLTDCERSCMCTWVLREMMESKERERRRWLQSPVRSEAVVLNYPASSPHIT</sequence>
<evidence type="ECO:0000313" key="1">
    <source>
        <dbReference type="EMBL" id="KAK0746619.1"/>
    </source>
</evidence>
<protein>
    <submittedName>
        <fullName evidence="1">Uncharacterized protein</fullName>
    </submittedName>
</protein>
<accession>A0AA40EWG5</accession>
<organism evidence="1 2">
    <name type="scientific">Schizothecium vesticola</name>
    <dbReference type="NCBI Taxonomy" id="314040"/>
    <lineage>
        <taxon>Eukaryota</taxon>
        <taxon>Fungi</taxon>
        <taxon>Dikarya</taxon>
        <taxon>Ascomycota</taxon>
        <taxon>Pezizomycotina</taxon>
        <taxon>Sordariomycetes</taxon>
        <taxon>Sordariomycetidae</taxon>
        <taxon>Sordariales</taxon>
        <taxon>Schizotheciaceae</taxon>
        <taxon>Schizothecium</taxon>
    </lineage>
</organism>
<name>A0AA40EWG5_9PEZI</name>
<keyword evidence="2" id="KW-1185">Reference proteome</keyword>
<dbReference type="Proteomes" id="UP001172155">
    <property type="component" value="Unassembled WGS sequence"/>
</dbReference>
<gene>
    <name evidence="1" type="ORF">B0T18DRAFT_412026</name>
</gene>
<dbReference type="EMBL" id="JAUKUD010000004">
    <property type="protein sequence ID" value="KAK0746619.1"/>
    <property type="molecule type" value="Genomic_DNA"/>
</dbReference>
<comment type="caution">
    <text evidence="1">The sequence shown here is derived from an EMBL/GenBank/DDBJ whole genome shotgun (WGS) entry which is preliminary data.</text>
</comment>
<dbReference type="AlphaFoldDB" id="A0AA40EWG5"/>
<proteinExistence type="predicted"/>
<reference evidence="1" key="1">
    <citation type="submission" date="2023-06" db="EMBL/GenBank/DDBJ databases">
        <title>Genome-scale phylogeny and comparative genomics of the fungal order Sordariales.</title>
        <authorList>
            <consortium name="Lawrence Berkeley National Laboratory"/>
            <person name="Hensen N."/>
            <person name="Bonometti L."/>
            <person name="Westerberg I."/>
            <person name="Brannstrom I.O."/>
            <person name="Guillou S."/>
            <person name="Cros-Aarteil S."/>
            <person name="Calhoun S."/>
            <person name="Haridas S."/>
            <person name="Kuo A."/>
            <person name="Mondo S."/>
            <person name="Pangilinan J."/>
            <person name="Riley R."/>
            <person name="LaButti K."/>
            <person name="Andreopoulos B."/>
            <person name="Lipzen A."/>
            <person name="Chen C."/>
            <person name="Yanf M."/>
            <person name="Daum C."/>
            <person name="Ng V."/>
            <person name="Clum A."/>
            <person name="Steindorff A."/>
            <person name="Ohm R."/>
            <person name="Martin F."/>
            <person name="Silar P."/>
            <person name="Natvig D."/>
            <person name="Lalanne C."/>
            <person name="Gautier V."/>
            <person name="Ament-velasquez S.L."/>
            <person name="Kruys A."/>
            <person name="Hutchinson M.I."/>
            <person name="Powell A.J."/>
            <person name="Barry K."/>
            <person name="Miller A.N."/>
            <person name="Grigoriev I.V."/>
            <person name="Debuchy R."/>
            <person name="Gladieux P."/>
            <person name="Thoren M.H."/>
            <person name="Johannesson H."/>
        </authorList>
    </citation>
    <scope>NUCLEOTIDE SEQUENCE</scope>
    <source>
        <strain evidence="1">SMH3187-1</strain>
    </source>
</reference>
<evidence type="ECO:0000313" key="2">
    <source>
        <dbReference type="Proteomes" id="UP001172155"/>
    </source>
</evidence>